<dbReference type="AlphaFoldDB" id="V6LXC9"/>
<evidence type="ECO:0000256" key="2">
    <source>
        <dbReference type="ARBA" id="ARBA00022723"/>
    </source>
</evidence>
<proteinExistence type="predicted"/>
<dbReference type="Gene3D" id="1.10.275.30">
    <property type="match status" value="1"/>
</dbReference>
<keyword evidence="7" id="KW-0408">Iron</keyword>
<evidence type="ECO:0000256" key="7">
    <source>
        <dbReference type="ARBA" id="ARBA00023004"/>
    </source>
</evidence>
<dbReference type="Gene3D" id="3.40.50.300">
    <property type="entry name" value="P-loop containing nucleotide triphosphate hydrolases"/>
    <property type="match status" value="2"/>
</dbReference>
<keyword evidence="3" id="KW-0547">Nucleotide-binding</keyword>
<dbReference type="SMART" id="SM00491">
    <property type="entry name" value="HELICc2"/>
    <property type="match status" value="1"/>
</dbReference>
<evidence type="ECO:0000256" key="1">
    <source>
        <dbReference type="ARBA" id="ARBA00004123"/>
    </source>
</evidence>
<dbReference type="GO" id="GO:0006974">
    <property type="term" value="P:DNA damage response"/>
    <property type="evidence" value="ECO:0007669"/>
    <property type="project" value="UniProtKB-ARBA"/>
</dbReference>
<dbReference type="GO" id="GO:0046872">
    <property type="term" value="F:metal ion binding"/>
    <property type="evidence" value="ECO:0007669"/>
    <property type="project" value="UniProtKB-KW"/>
</dbReference>
<dbReference type="InterPro" id="IPR013020">
    <property type="entry name" value="Rad3/Chl1-like"/>
</dbReference>
<dbReference type="GO" id="GO:0016818">
    <property type="term" value="F:hydrolase activity, acting on acid anhydrides, in phosphorus-containing anhydrides"/>
    <property type="evidence" value="ECO:0007669"/>
    <property type="project" value="InterPro"/>
</dbReference>
<dbReference type="Pfam" id="PF13307">
    <property type="entry name" value="Helicase_C_2"/>
    <property type="match status" value="1"/>
</dbReference>
<dbReference type="GO" id="GO:0005634">
    <property type="term" value="C:nucleus"/>
    <property type="evidence" value="ECO:0007669"/>
    <property type="project" value="UniProtKB-SubCell"/>
</dbReference>
<dbReference type="SUPFAM" id="SSF52540">
    <property type="entry name" value="P-loop containing nucleoside triphosphate hydrolases"/>
    <property type="match status" value="1"/>
</dbReference>
<dbReference type="InterPro" id="IPR006555">
    <property type="entry name" value="ATP-dep_Helicase_C"/>
</dbReference>
<protein>
    <submittedName>
        <fullName evidence="12">DNA repair helicase RAD3</fullName>
    </submittedName>
</protein>
<dbReference type="PANTHER" id="PTHR11472">
    <property type="entry name" value="DNA REPAIR DEAD HELICASE RAD3/XP-D SUBFAMILY MEMBER"/>
    <property type="match status" value="1"/>
</dbReference>
<organism evidence="12">
    <name type="scientific">Spironucleus salmonicida</name>
    <dbReference type="NCBI Taxonomy" id="348837"/>
    <lineage>
        <taxon>Eukaryota</taxon>
        <taxon>Metamonada</taxon>
        <taxon>Diplomonadida</taxon>
        <taxon>Hexamitidae</taxon>
        <taxon>Hexamitinae</taxon>
        <taxon>Spironucleus</taxon>
    </lineage>
</organism>
<keyword evidence="8" id="KW-0411">Iron-sulfur</keyword>
<dbReference type="Proteomes" id="UP000018208">
    <property type="component" value="Unassembled WGS sequence"/>
</dbReference>
<evidence type="ECO:0000256" key="8">
    <source>
        <dbReference type="ARBA" id="ARBA00023014"/>
    </source>
</evidence>
<dbReference type="InterPro" id="IPR010614">
    <property type="entry name" value="RAD3-like_helicase_DEAD"/>
</dbReference>
<keyword evidence="2" id="KW-0479">Metal-binding</keyword>
<reference evidence="12 13" key="1">
    <citation type="journal article" date="2014" name="PLoS Genet.">
        <title>The Genome of Spironucleus salmonicida Highlights a Fish Pathogen Adapted to Fluctuating Environments.</title>
        <authorList>
            <person name="Xu F."/>
            <person name="Jerlstrom-Hultqvist J."/>
            <person name="Einarsson E."/>
            <person name="Astvaldsson A."/>
            <person name="Svard S.G."/>
            <person name="Andersson J.O."/>
        </authorList>
    </citation>
    <scope>NUCLEOTIDE SEQUENCE</scope>
    <source>
        <strain evidence="13">ATCC 50377</strain>
    </source>
</reference>
<evidence type="ECO:0000256" key="5">
    <source>
        <dbReference type="ARBA" id="ARBA00022806"/>
    </source>
</evidence>
<dbReference type="InterPro" id="IPR002464">
    <property type="entry name" value="DNA/RNA_helicase_DEAH_CS"/>
</dbReference>
<dbReference type="InterPro" id="IPR027417">
    <property type="entry name" value="P-loop_NTPase"/>
</dbReference>
<evidence type="ECO:0000256" key="9">
    <source>
        <dbReference type="ARBA" id="ARBA00023235"/>
    </source>
</evidence>
<dbReference type="GO" id="GO:0045951">
    <property type="term" value="P:positive regulation of mitotic recombination"/>
    <property type="evidence" value="ECO:0007669"/>
    <property type="project" value="TreeGrafter"/>
</dbReference>
<evidence type="ECO:0000256" key="4">
    <source>
        <dbReference type="ARBA" id="ARBA00022801"/>
    </source>
</evidence>
<dbReference type="OrthoDB" id="272481at2759"/>
<dbReference type="VEuPathDB" id="GiardiaDB:SS50377_26729"/>
<dbReference type="SMART" id="SM00488">
    <property type="entry name" value="DEXDc2"/>
    <property type="match status" value="1"/>
</dbReference>
<name>V6LXC9_9EUKA</name>
<dbReference type="InterPro" id="IPR045028">
    <property type="entry name" value="DinG/Rad3-like"/>
</dbReference>
<evidence type="ECO:0000256" key="6">
    <source>
        <dbReference type="ARBA" id="ARBA00022840"/>
    </source>
</evidence>
<dbReference type="Pfam" id="PF06733">
    <property type="entry name" value="DEAD_2"/>
    <property type="match status" value="1"/>
</dbReference>
<keyword evidence="10" id="KW-0539">Nucleus</keyword>
<sequence length="652" mass="74699">MQTNQNSQIPFFPFTPQQPQLDFYKFIYGSLSKPAVILTELNTGGGKTLLSACAALNQPKRRIIYATRTFQEVLNVVNQLKKLKTTFSLSFLASKQKTCINPDVRFSSDIDHTCSQIYRNCQFYQNSLNYHSQNINDMEDFEVAQICPFFANRAASKTAKFVVCSYNYIFDSEISALNEFDESSILIVDEAHNIPKVATSSISAQFTKNECEKCAQDIAILIKALKSITTIKSLPLQFILQLQIILNEIKILKNIESARVYDVQFETSRIISQQKYDKNMLLEGIRYLKIVVQVLKQANISIVISKQIINLTKFASILMYVDLYPNQAYKFALTVDYPFMKFEDSTKIILANQRNIVELTCLDCAIGIEKIIKGFTNIIFMSGTLRPFHISKQIMGLDRLQFKYQLNIIQFSTYLDKNFKLFLLTSGLNREEITLNFTHRFEQNTVVSVANVLIQLSKTVSDGILLFFPSFAFLEQFAAFTQMLNLKIQGNRLIFFESNNTLESQHALNCHMVACDMGRGSIFCAVARGSFAEGIDIGSQYGRLVVIIGVPYMFRQSARIQAQMKFYQSLDISEDEYMEFDALQITQQAVGRICRKSSEYGCILFVESRFKPVVRMLDHWAKSKGFKETHARQIIQGIKDFLLEQQMHKIKE</sequence>
<evidence type="ECO:0000256" key="3">
    <source>
        <dbReference type="ARBA" id="ARBA00022741"/>
    </source>
</evidence>
<dbReference type="GO" id="GO:0003678">
    <property type="term" value="F:DNA helicase activity"/>
    <property type="evidence" value="ECO:0007669"/>
    <property type="project" value="InterPro"/>
</dbReference>
<dbReference type="PROSITE" id="PS00690">
    <property type="entry name" value="DEAH_ATP_HELICASE"/>
    <property type="match status" value="1"/>
</dbReference>
<dbReference type="InterPro" id="IPR014013">
    <property type="entry name" value="Helic_SF1/SF2_ATP-bd_DinG/Rad3"/>
</dbReference>
<dbReference type="EMBL" id="AUWU02000007">
    <property type="protein sequence ID" value="KAH0570449.1"/>
    <property type="molecule type" value="Genomic_DNA"/>
</dbReference>
<dbReference type="GO" id="GO:0003684">
    <property type="term" value="F:damaged DNA binding"/>
    <property type="evidence" value="ECO:0007669"/>
    <property type="project" value="TreeGrafter"/>
</dbReference>
<keyword evidence="14" id="KW-1185">Reference proteome</keyword>
<reference evidence="13" key="2">
    <citation type="submission" date="2020-12" db="EMBL/GenBank/DDBJ databases">
        <title>New Spironucleus salmonicida genome in near-complete chromosomes.</title>
        <authorList>
            <person name="Xu F."/>
            <person name="Kurt Z."/>
            <person name="Jimenez-Gonzalez A."/>
            <person name="Astvaldsson A."/>
            <person name="Andersson J.O."/>
            <person name="Svard S.G."/>
        </authorList>
    </citation>
    <scope>NUCLEOTIDE SEQUENCE</scope>
    <source>
        <strain evidence="13">ATCC 50377</strain>
    </source>
</reference>
<evidence type="ECO:0000313" key="12">
    <source>
        <dbReference type="EMBL" id="EST49200.1"/>
    </source>
</evidence>
<dbReference type="NCBIfam" id="TIGR00604">
    <property type="entry name" value="rad3"/>
    <property type="match status" value="1"/>
</dbReference>
<evidence type="ECO:0000256" key="10">
    <source>
        <dbReference type="ARBA" id="ARBA00023242"/>
    </source>
</evidence>
<dbReference type="PROSITE" id="PS51193">
    <property type="entry name" value="HELICASE_ATP_BIND_2"/>
    <property type="match status" value="1"/>
</dbReference>
<keyword evidence="4" id="KW-0378">Hydrolase</keyword>
<accession>V6LXC9</accession>
<dbReference type="PANTHER" id="PTHR11472:SF1">
    <property type="entry name" value="GENERAL TRANSCRIPTION AND DNA REPAIR FACTOR IIH HELICASE SUBUNIT XPD"/>
    <property type="match status" value="1"/>
</dbReference>
<dbReference type="InterPro" id="IPR006554">
    <property type="entry name" value="Helicase-like_DEXD_c2"/>
</dbReference>
<keyword evidence="5 12" id="KW-0347">Helicase</keyword>
<evidence type="ECO:0000313" key="14">
    <source>
        <dbReference type="Proteomes" id="UP000018208"/>
    </source>
</evidence>
<dbReference type="GO" id="GO:0051536">
    <property type="term" value="F:iron-sulfur cluster binding"/>
    <property type="evidence" value="ECO:0007669"/>
    <property type="project" value="UniProtKB-KW"/>
</dbReference>
<evidence type="ECO:0000259" key="11">
    <source>
        <dbReference type="PROSITE" id="PS51193"/>
    </source>
</evidence>
<dbReference type="GO" id="GO:0005524">
    <property type="term" value="F:ATP binding"/>
    <property type="evidence" value="ECO:0007669"/>
    <property type="project" value="UniProtKB-KW"/>
</dbReference>
<keyword evidence="9" id="KW-0413">Isomerase</keyword>
<dbReference type="EMBL" id="KI545953">
    <property type="protein sequence ID" value="EST49200.1"/>
    <property type="molecule type" value="Genomic_DNA"/>
</dbReference>
<gene>
    <name evidence="12" type="ORF">SS50377_10417</name>
    <name evidence="13" type="ORF">SS50377_26729</name>
</gene>
<evidence type="ECO:0000313" key="13">
    <source>
        <dbReference type="EMBL" id="KAH0570449.1"/>
    </source>
</evidence>
<keyword evidence="6" id="KW-0067">ATP-binding</keyword>
<dbReference type="GO" id="GO:0006366">
    <property type="term" value="P:transcription by RNA polymerase II"/>
    <property type="evidence" value="ECO:0007669"/>
    <property type="project" value="TreeGrafter"/>
</dbReference>
<comment type="subcellular location">
    <subcellularLocation>
        <location evidence="1">Nucleus</location>
    </subcellularLocation>
</comment>
<feature type="domain" description="Helicase ATP-binding" evidence="11">
    <location>
        <begin position="6"/>
        <end position="246"/>
    </location>
</feature>